<proteinExistence type="predicted"/>
<protein>
    <submittedName>
        <fullName evidence="1">Uncharacterized protein</fullName>
    </submittedName>
</protein>
<dbReference type="EMBL" id="HACA01029815">
    <property type="protein sequence ID" value="CDW47176.1"/>
    <property type="molecule type" value="Transcribed_RNA"/>
</dbReference>
<dbReference type="AlphaFoldDB" id="A0A0K2VB66"/>
<evidence type="ECO:0000313" key="1">
    <source>
        <dbReference type="EMBL" id="CDW47176.1"/>
    </source>
</evidence>
<reference evidence="1" key="1">
    <citation type="submission" date="2014-05" db="EMBL/GenBank/DDBJ databases">
        <authorList>
            <person name="Chronopoulou M."/>
        </authorList>
    </citation>
    <scope>NUCLEOTIDE SEQUENCE</scope>
    <source>
        <tissue evidence="1">Whole organism</tissue>
    </source>
</reference>
<name>A0A0K2VB66_LEPSM</name>
<organism evidence="1">
    <name type="scientific">Lepeophtheirus salmonis</name>
    <name type="common">Salmon louse</name>
    <name type="synonym">Caligus salmonis</name>
    <dbReference type="NCBI Taxonomy" id="72036"/>
    <lineage>
        <taxon>Eukaryota</taxon>
        <taxon>Metazoa</taxon>
        <taxon>Ecdysozoa</taxon>
        <taxon>Arthropoda</taxon>
        <taxon>Crustacea</taxon>
        <taxon>Multicrustacea</taxon>
        <taxon>Hexanauplia</taxon>
        <taxon>Copepoda</taxon>
        <taxon>Siphonostomatoida</taxon>
        <taxon>Caligidae</taxon>
        <taxon>Lepeophtheirus</taxon>
    </lineage>
</organism>
<sequence length="77" mass="9097">MVRIHYQWLISDGKSFYQSRKNDTRNKRWLAKSFVNDPRIVKNKYLLQVMFLALISSDCHAIPPFILKEGQKVNTKA</sequence>
<accession>A0A0K2VB66</accession>